<evidence type="ECO:0008006" key="4">
    <source>
        <dbReference type="Google" id="ProtNLM"/>
    </source>
</evidence>
<evidence type="ECO:0000256" key="1">
    <source>
        <dbReference type="SAM" id="MobiDB-lite"/>
    </source>
</evidence>
<proteinExistence type="predicted"/>
<reference evidence="2 3" key="1">
    <citation type="submission" date="2019-08" db="EMBL/GenBank/DDBJ databases">
        <title>Draft genome sequences of two oriental melons (Cucumis melo L. var makuwa).</title>
        <authorList>
            <person name="Kwon S.-Y."/>
        </authorList>
    </citation>
    <scope>NUCLEOTIDE SEQUENCE [LARGE SCALE GENOMIC DNA]</scope>
    <source>
        <strain evidence="3">cv. SW 3</strain>
        <tissue evidence="2">Leaf</tissue>
    </source>
</reference>
<sequence length="89" mass="10021">MSQYRGACRGGRRGRGSGRTQPEEQPAVQAANSVATITQADLAAMENRYHDMLRDALALLHIARQTPQHVGIIRIFRIRKSMRIHAREV</sequence>
<gene>
    <name evidence="2" type="ORF">E6C27_scaffold35G00030</name>
</gene>
<organism evidence="2 3">
    <name type="scientific">Cucumis melo var. makuwa</name>
    <name type="common">Oriental melon</name>
    <dbReference type="NCBI Taxonomy" id="1194695"/>
    <lineage>
        <taxon>Eukaryota</taxon>
        <taxon>Viridiplantae</taxon>
        <taxon>Streptophyta</taxon>
        <taxon>Embryophyta</taxon>
        <taxon>Tracheophyta</taxon>
        <taxon>Spermatophyta</taxon>
        <taxon>Magnoliopsida</taxon>
        <taxon>eudicotyledons</taxon>
        <taxon>Gunneridae</taxon>
        <taxon>Pentapetalae</taxon>
        <taxon>rosids</taxon>
        <taxon>fabids</taxon>
        <taxon>Cucurbitales</taxon>
        <taxon>Cucurbitaceae</taxon>
        <taxon>Benincaseae</taxon>
        <taxon>Cucumis</taxon>
    </lineage>
</organism>
<dbReference type="AlphaFoldDB" id="A0A5A7TFF4"/>
<evidence type="ECO:0000313" key="3">
    <source>
        <dbReference type="Proteomes" id="UP000321393"/>
    </source>
</evidence>
<dbReference type="EMBL" id="SSTE01017387">
    <property type="protein sequence ID" value="KAA0040391.1"/>
    <property type="molecule type" value="Genomic_DNA"/>
</dbReference>
<protein>
    <recommendedName>
        <fullName evidence="4">Gag protease polyprotein</fullName>
    </recommendedName>
</protein>
<accession>A0A5A7TFF4</accession>
<evidence type="ECO:0000313" key="2">
    <source>
        <dbReference type="EMBL" id="KAA0040391.1"/>
    </source>
</evidence>
<comment type="caution">
    <text evidence="2">The sequence shown here is derived from an EMBL/GenBank/DDBJ whole genome shotgun (WGS) entry which is preliminary data.</text>
</comment>
<dbReference type="Proteomes" id="UP000321393">
    <property type="component" value="Unassembled WGS sequence"/>
</dbReference>
<name>A0A5A7TFF4_CUCMM</name>
<feature type="region of interest" description="Disordered" evidence="1">
    <location>
        <begin position="1"/>
        <end position="32"/>
    </location>
</feature>